<gene>
    <name evidence="1" type="ORF">E3A20_09070</name>
</gene>
<reference evidence="1 2" key="2">
    <citation type="submission" date="2019-08" db="EMBL/GenBank/DDBJ databases">
        <authorList>
            <person name="Henke P."/>
        </authorList>
    </citation>
    <scope>NUCLEOTIDE SEQUENCE [LARGE SCALE GENOMIC DNA]</scope>
    <source>
        <strain evidence="1">Phe10_nw2017</strain>
    </source>
</reference>
<sequence length="142" mass="16331">MGPIEPYVALMQTLGLEVKVMKYGGFTHDQYLTNLNDSILMIGFVTDESQGLAWAEAWSSDVPTFIWRNNSNVYQNRKYSCSTAPYLSNETGLYFDTIIDFEIAMNDFLSGKYLFTPREWVLENMSDEVCAKQLFCHMTEIC</sequence>
<evidence type="ECO:0008006" key="3">
    <source>
        <dbReference type="Google" id="ProtNLM"/>
    </source>
</evidence>
<evidence type="ECO:0000313" key="2">
    <source>
        <dbReference type="Proteomes" id="UP000321083"/>
    </source>
</evidence>
<evidence type="ECO:0000313" key="1">
    <source>
        <dbReference type="EMBL" id="TWW09968.1"/>
    </source>
</evidence>
<dbReference type="EMBL" id="SRHE01000137">
    <property type="protein sequence ID" value="TWW09968.1"/>
    <property type="molecule type" value="Genomic_DNA"/>
</dbReference>
<accession>A0A5C6M5Q9</accession>
<proteinExistence type="predicted"/>
<comment type="caution">
    <text evidence="1">The sequence shown here is derived from an EMBL/GenBank/DDBJ whole genome shotgun (WGS) entry which is preliminary data.</text>
</comment>
<reference evidence="1 2" key="1">
    <citation type="submission" date="2019-08" db="EMBL/GenBank/DDBJ databases">
        <title>100 year-old enigma solved: identification of Planctomyces bekefii, the type genus and species of the phylum Planctomycetes.</title>
        <authorList>
            <person name="Svetlana D.N."/>
            <person name="Overmann J."/>
        </authorList>
    </citation>
    <scope>NUCLEOTIDE SEQUENCE [LARGE SCALE GENOMIC DNA]</scope>
    <source>
        <strain evidence="1">Phe10_nw2017</strain>
    </source>
</reference>
<organism evidence="1 2">
    <name type="scientific">Planctomyces bekefii</name>
    <dbReference type="NCBI Taxonomy" id="1653850"/>
    <lineage>
        <taxon>Bacteria</taxon>
        <taxon>Pseudomonadati</taxon>
        <taxon>Planctomycetota</taxon>
        <taxon>Planctomycetia</taxon>
        <taxon>Planctomycetales</taxon>
        <taxon>Planctomycetaceae</taxon>
        <taxon>Planctomyces</taxon>
    </lineage>
</organism>
<dbReference type="Proteomes" id="UP000321083">
    <property type="component" value="Unassembled WGS sequence"/>
</dbReference>
<dbReference type="AlphaFoldDB" id="A0A5C6M5Q9"/>
<protein>
    <recommendedName>
        <fullName evidence="3">Glycosyl transferase family 1 domain-containing protein</fullName>
    </recommendedName>
</protein>
<keyword evidence="2" id="KW-1185">Reference proteome</keyword>
<name>A0A5C6M5Q9_9PLAN</name>